<proteinExistence type="predicted"/>
<gene>
    <name evidence="2" type="ORF">P271_666</name>
</gene>
<dbReference type="InterPro" id="IPR013766">
    <property type="entry name" value="Thioredoxin_domain"/>
</dbReference>
<evidence type="ECO:0000259" key="1">
    <source>
        <dbReference type="PROSITE" id="PS51352"/>
    </source>
</evidence>
<sequence>MKTIINVKSLTIKSFSSFLNKNKNKIIAIFYADWCPYCLRNVPQIISWISELKINNVVYIKIDDVNQDVWIDSFNKNEWNLKVVPTVRIYDKNKLIKEHSNEITKKEFENFIKE</sequence>
<evidence type="ECO:0000313" key="3">
    <source>
        <dbReference type="Proteomes" id="UP000028523"/>
    </source>
</evidence>
<evidence type="ECO:0000313" key="2">
    <source>
        <dbReference type="EMBL" id="KFB07804.1"/>
    </source>
</evidence>
<dbReference type="RefSeq" id="WP_036451511.1">
    <property type="nucleotide sequence ID" value="NZ_AWQU01000062.1"/>
</dbReference>
<dbReference type="CDD" id="cd02947">
    <property type="entry name" value="TRX_family"/>
    <property type="match status" value="1"/>
</dbReference>
<dbReference type="InterPro" id="IPR017937">
    <property type="entry name" value="Thioredoxin_CS"/>
</dbReference>
<reference evidence="2 3" key="1">
    <citation type="journal article" date="2014" name="PLoS ONE">
        <title>Reduction of Hydrogen Peroxide Accumulation and Toxicity by a Catalase from Mycoplasma iowae.</title>
        <authorList>
            <person name="Pritchard R.E."/>
            <person name="Prassinos A.J."/>
            <person name="Osborne J.D."/>
            <person name="Raviv Z."/>
            <person name="Balish M.F."/>
        </authorList>
    </citation>
    <scope>NUCLEOTIDE SEQUENCE [LARGE SCALE GENOMIC DNA]</scope>
    <source>
        <strain evidence="2 3">DK-CPA</strain>
    </source>
</reference>
<name>A0A084U4B8_MALIO</name>
<dbReference type="EMBL" id="AWQU01000062">
    <property type="protein sequence ID" value="KFB07804.1"/>
    <property type="molecule type" value="Genomic_DNA"/>
</dbReference>
<dbReference type="InterPro" id="IPR036249">
    <property type="entry name" value="Thioredoxin-like_sf"/>
</dbReference>
<dbReference type="PROSITE" id="PS51352">
    <property type="entry name" value="THIOREDOXIN_2"/>
    <property type="match status" value="1"/>
</dbReference>
<dbReference type="Proteomes" id="UP000028523">
    <property type="component" value="Unassembled WGS sequence"/>
</dbReference>
<dbReference type="AlphaFoldDB" id="A0A084U4B8"/>
<dbReference type="PROSITE" id="PS00194">
    <property type="entry name" value="THIOREDOXIN_1"/>
    <property type="match status" value="1"/>
</dbReference>
<organism evidence="2 3">
    <name type="scientific">Malacoplasma iowae DK-CPA</name>
    <dbReference type="NCBI Taxonomy" id="1394179"/>
    <lineage>
        <taxon>Bacteria</taxon>
        <taxon>Bacillati</taxon>
        <taxon>Mycoplasmatota</taxon>
        <taxon>Mycoplasmoidales</taxon>
        <taxon>Mycoplasmoidaceae</taxon>
        <taxon>Malacoplasma</taxon>
    </lineage>
</organism>
<keyword evidence="3" id="KW-1185">Reference proteome</keyword>
<dbReference type="Pfam" id="PF00085">
    <property type="entry name" value="Thioredoxin"/>
    <property type="match status" value="1"/>
</dbReference>
<protein>
    <submittedName>
        <fullName evidence="2">Thioredoxin family protein</fullName>
    </submittedName>
</protein>
<accession>A0A084U4B8</accession>
<comment type="caution">
    <text evidence="2">The sequence shown here is derived from an EMBL/GenBank/DDBJ whole genome shotgun (WGS) entry which is preliminary data.</text>
</comment>
<dbReference type="Gene3D" id="3.40.30.10">
    <property type="entry name" value="Glutaredoxin"/>
    <property type="match status" value="1"/>
</dbReference>
<dbReference type="SUPFAM" id="SSF52833">
    <property type="entry name" value="Thioredoxin-like"/>
    <property type="match status" value="1"/>
</dbReference>
<feature type="domain" description="Thioredoxin" evidence="1">
    <location>
        <begin position="1"/>
        <end position="114"/>
    </location>
</feature>